<sequence>MAGQEGVIFRKVFGWSIGLLLVMCVLVYLQSTPVLSWMVS</sequence>
<dbReference type="AlphaFoldDB" id="A0A6J4R428"/>
<reference evidence="2" key="1">
    <citation type="submission" date="2020-02" db="EMBL/GenBank/DDBJ databases">
        <authorList>
            <person name="Meier V. D."/>
        </authorList>
    </citation>
    <scope>NUCLEOTIDE SEQUENCE</scope>
    <source>
        <strain evidence="2">AVDCRST_MAG65</strain>
    </source>
</reference>
<accession>A0A6J4R428</accession>
<evidence type="ECO:0000313" key="2">
    <source>
        <dbReference type="EMBL" id="CAA9463633.1"/>
    </source>
</evidence>
<keyword evidence="1" id="KW-0472">Membrane</keyword>
<keyword evidence="1" id="KW-0812">Transmembrane</keyword>
<keyword evidence="1" id="KW-1133">Transmembrane helix</keyword>
<name>A0A6J4R428_9ACTN</name>
<gene>
    <name evidence="2" type="ORF">AVDCRST_MAG65-29</name>
</gene>
<protein>
    <submittedName>
        <fullName evidence="2">L-lactate permease</fullName>
    </submittedName>
</protein>
<dbReference type="EMBL" id="CADCVL010000005">
    <property type="protein sequence ID" value="CAA9463633.1"/>
    <property type="molecule type" value="Genomic_DNA"/>
</dbReference>
<feature type="transmembrane region" description="Helical" evidence="1">
    <location>
        <begin position="12"/>
        <end position="31"/>
    </location>
</feature>
<evidence type="ECO:0000256" key="1">
    <source>
        <dbReference type="SAM" id="Phobius"/>
    </source>
</evidence>
<proteinExistence type="predicted"/>
<organism evidence="2">
    <name type="scientific">uncultured Solirubrobacteraceae bacterium</name>
    <dbReference type="NCBI Taxonomy" id="1162706"/>
    <lineage>
        <taxon>Bacteria</taxon>
        <taxon>Bacillati</taxon>
        <taxon>Actinomycetota</taxon>
        <taxon>Thermoleophilia</taxon>
        <taxon>Solirubrobacterales</taxon>
        <taxon>Solirubrobacteraceae</taxon>
        <taxon>environmental samples</taxon>
    </lineage>
</organism>